<evidence type="ECO:0000313" key="3">
    <source>
        <dbReference type="Proteomes" id="UP000587991"/>
    </source>
</evidence>
<feature type="transmembrane region" description="Helical" evidence="1">
    <location>
        <begin position="186"/>
        <end position="204"/>
    </location>
</feature>
<keyword evidence="1" id="KW-1133">Transmembrane helix</keyword>
<gene>
    <name evidence="2" type="ORF">HF682_07625</name>
</gene>
<comment type="caution">
    <text evidence="2">The sequence shown here is derived from an EMBL/GenBank/DDBJ whole genome shotgun (WGS) entry which is preliminary data.</text>
</comment>
<organism evidence="2 3">
    <name type="scientific">Leeia aquatica</name>
    <dbReference type="NCBI Taxonomy" id="2725557"/>
    <lineage>
        <taxon>Bacteria</taxon>
        <taxon>Pseudomonadati</taxon>
        <taxon>Pseudomonadota</taxon>
        <taxon>Betaproteobacteria</taxon>
        <taxon>Neisseriales</taxon>
        <taxon>Leeiaceae</taxon>
        <taxon>Leeia</taxon>
    </lineage>
</organism>
<dbReference type="RefSeq" id="WP_168876587.1">
    <property type="nucleotide sequence ID" value="NZ_JABAIM010000001.1"/>
</dbReference>
<proteinExistence type="predicted"/>
<dbReference type="EMBL" id="JABAIM010000001">
    <property type="protein sequence ID" value="NLR75025.1"/>
    <property type="molecule type" value="Genomic_DNA"/>
</dbReference>
<keyword evidence="1" id="KW-0812">Transmembrane</keyword>
<evidence type="ECO:0000256" key="1">
    <source>
        <dbReference type="SAM" id="Phobius"/>
    </source>
</evidence>
<dbReference type="Proteomes" id="UP000587991">
    <property type="component" value="Unassembled WGS sequence"/>
</dbReference>
<feature type="transmembrane region" description="Helical" evidence="1">
    <location>
        <begin position="54"/>
        <end position="72"/>
    </location>
</feature>
<protein>
    <recommendedName>
        <fullName evidence="4">O-antigen ligase domain-containing protein</fullName>
    </recommendedName>
</protein>
<reference evidence="2 3" key="1">
    <citation type="submission" date="2020-04" db="EMBL/GenBank/DDBJ databases">
        <title>Draft genome of Leeia sp. IMCC25680.</title>
        <authorList>
            <person name="Song J."/>
            <person name="Cho J.-C."/>
        </authorList>
    </citation>
    <scope>NUCLEOTIDE SEQUENCE [LARGE SCALE GENOMIC DNA]</scope>
    <source>
        <strain evidence="2 3">IMCC25680</strain>
    </source>
</reference>
<feature type="transmembrane region" description="Helical" evidence="1">
    <location>
        <begin position="210"/>
        <end position="242"/>
    </location>
</feature>
<keyword evidence="1" id="KW-0472">Membrane</keyword>
<accession>A0A847S832</accession>
<feature type="transmembrane region" description="Helical" evidence="1">
    <location>
        <begin position="355"/>
        <end position="374"/>
    </location>
</feature>
<name>A0A847S832_9NEIS</name>
<keyword evidence="3" id="KW-1185">Reference proteome</keyword>
<feature type="transmembrane region" description="Helical" evidence="1">
    <location>
        <begin position="322"/>
        <end position="343"/>
    </location>
</feature>
<dbReference type="AlphaFoldDB" id="A0A847S832"/>
<sequence length="404" mass="44872">MVEKIKVLYKEIENLGAVNLLTIFFILMQLAGFLESATMPLGSEGYTLSYTLETWGPRFLYPAIAFLLLRNANWDSGKRLSMLSVPFAGAIMALVLQLSTGTLSPAIIAACFFVFFIDHNPPELSLGEGCKYLVCYLILPIVFLASLFLVEWMGLLPGKFHYLMDVTSNNGLFRGESFRGFARDRIAYSYLCGVALLCILARHEKRVADFIWMGLLLVALSLASSRAALVALALSLVFVFAFDKRSLRLLLAAILVVAVMALVAASFSGRPDFLGDPGGRLTYIKSYMDTIQQKPWLLLTGERAFGANIVLEGGGMVRPHSWLLNSIINFGVLVTGCWMVFLFRFFKKLNNHGRAIVIYFTTVGLFHNGFDAYLFSIEHLIGFLLAASVGGAWKEVEDKRFLSQ</sequence>
<feature type="transmembrane region" description="Helical" evidence="1">
    <location>
        <begin position="137"/>
        <end position="156"/>
    </location>
</feature>
<evidence type="ECO:0000313" key="2">
    <source>
        <dbReference type="EMBL" id="NLR75025.1"/>
    </source>
</evidence>
<feature type="transmembrane region" description="Helical" evidence="1">
    <location>
        <begin position="249"/>
        <end position="267"/>
    </location>
</feature>
<evidence type="ECO:0008006" key="4">
    <source>
        <dbReference type="Google" id="ProtNLM"/>
    </source>
</evidence>
<feature type="transmembrane region" description="Helical" evidence="1">
    <location>
        <begin position="84"/>
        <end position="117"/>
    </location>
</feature>
<feature type="transmembrane region" description="Helical" evidence="1">
    <location>
        <begin position="12"/>
        <end position="34"/>
    </location>
</feature>